<dbReference type="GO" id="GO:0016020">
    <property type="term" value="C:membrane"/>
    <property type="evidence" value="ECO:0007669"/>
    <property type="project" value="UniProtKB-SubCell"/>
</dbReference>
<reference evidence="7" key="1">
    <citation type="submission" date="2016-07" db="EMBL/GenBank/DDBJ databases">
        <authorList>
            <person name="Florea S."/>
            <person name="Webb J.S."/>
            <person name="Jaromczyk J."/>
            <person name="Schardl C.L."/>
        </authorList>
    </citation>
    <scope>NUCLEOTIDE SEQUENCE [LARGE SCALE GENOMIC DNA]</scope>
    <source>
        <strain evidence="7">CY1</strain>
    </source>
</reference>
<keyword evidence="6" id="KW-0378">Hydrolase</keyword>
<organism evidence="6 7">
    <name type="scientific">Paenibacillus ferrarius</name>
    <dbReference type="NCBI Taxonomy" id="1469647"/>
    <lineage>
        <taxon>Bacteria</taxon>
        <taxon>Bacillati</taxon>
        <taxon>Bacillota</taxon>
        <taxon>Bacilli</taxon>
        <taxon>Bacillales</taxon>
        <taxon>Paenibacillaceae</taxon>
        <taxon>Paenibacillus</taxon>
    </lineage>
</organism>
<dbReference type="OrthoDB" id="9811701at2"/>
<feature type="transmembrane region" description="Helical" evidence="5">
    <location>
        <begin position="6"/>
        <end position="24"/>
    </location>
</feature>
<proteinExistence type="predicted"/>
<dbReference type="STRING" id="1469647.BC351_23295"/>
<keyword evidence="3 5" id="KW-1133">Transmembrane helix</keyword>
<dbReference type="RefSeq" id="WP_079411982.1">
    <property type="nucleotide sequence ID" value="NZ_MBTG01000009.1"/>
</dbReference>
<dbReference type="EMBL" id="MBTG01000009">
    <property type="protein sequence ID" value="OPH58728.1"/>
    <property type="molecule type" value="Genomic_DNA"/>
</dbReference>
<evidence type="ECO:0000256" key="1">
    <source>
        <dbReference type="ARBA" id="ARBA00004141"/>
    </source>
</evidence>
<feature type="transmembrane region" description="Helical" evidence="5">
    <location>
        <begin position="209"/>
        <end position="229"/>
    </location>
</feature>
<evidence type="ECO:0000256" key="4">
    <source>
        <dbReference type="ARBA" id="ARBA00023136"/>
    </source>
</evidence>
<feature type="transmembrane region" description="Helical" evidence="5">
    <location>
        <begin position="64"/>
        <end position="81"/>
    </location>
</feature>
<dbReference type="PANTHER" id="PTHR30249:SF0">
    <property type="entry name" value="PLASTIDAL GLYCOLATE_GLYCERATE TRANSLOCATOR 1, CHLOROPLASTIC"/>
    <property type="match status" value="1"/>
</dbReference>
<protein>
    <submittedName>
        <fullName evidence="6">Murein hydrolase effector protein LrgB</fullName>
    </submittedName>
</protein>
<gene>
    <name evidence="6" type="ORF">BC351_23295</name>
</gene>
<comment type="subcellular location">
    <subcellularLocation>
        <location evidence="1">Membrane</location>
        <topology evidence="1">Multi-pass membrane protein</topology>
    </subcellularLocation>
</comment>
<dbReference type="GO" id="GO:0016787">
    <property type="term" value="F:hydrolase activity"/>
    <property type="evidence" value="ECO:0007669"/>
    <property type="project" value="UniProtKB-KW"/>
</dbReference>
<evidence type="ECO:0000256" key="2">
    <source>
        <dbReference type="ARBA" id="ARBA00022692"/>
    </source>
</evidence>
<keyword evidence="2 5" id="KW-0812">Transmembrane</keyword>
<keyword evidence="7" id="KW-1185">Reference proteome</keyword>
<comment type="caution">
    <text evidence="6">The sequence shown here is derived from an EMBL/GenBank/DDBJ whole genome shotgun (WGS) entry which is preliminary data.</text>
</comment>
<dbReference type="Proteomes" id="UP000190626">
    <property type="component" value="Unassembled WGS sequence"/>
</dbReference>
<accession>A0A1V4HMF1</accession>
<feature type="transmembrane region" description="Helical" evidence="5">
    <location>
        <begin position="93"/>
        <end position="117"/>
    </location>
</feature>
<evidence type="ECO:0000313" key="6">
    <source>
        <dbReference type="EMBL" id="OPH58728.1"/>
    </source>
</evidence>
<sequence length="231" mass="24353">MSFSEWVNQPLFGLALSVVAYTGAQLIQQRWRWLHPLFICSGVIIILLLACHIPYSAYKVGGDMLTLLLGPATVALGVPLYKHAGLIKRHLAGILVSVTVGSLTGMISAAAFIGLLGGSRDILLSMMPKSVSSPIAIEISRHLGGLPELTSVLTVLTGLFGSMIGKQLLTWLGFKDSLSIGIALGTAAHGIGTAKLVKDSELQGSLSGFAMGAAGIITSVLFIPVYWWLRG</sequence>
<evidence type="ECO:0000313" key="7">
    <source>
        <dbReference type="Proteomes" id="UP000190626"/>
    </source>
</evidence>
<dbReference type="PANTHER" id="PTHR30249">
    <property type="entry name" value="PUTATIVE SEROTONIN TRANSPORTER"/>
    <property type="match status" value="1"/>
</dbReference>
<name>A0A1V4HMF1_9BACL</name>
<keyword evidence="4 5" id="KW-0472">Membrane</keyword>
<dbReference type="Pfam" id="PF04172">
    <property type="entry name" value="LrgB"/>
    <property type="match status" value="1"/>
</dbReference>
<feature type="transmembrane region" description="Helical" evidence="5">
    <location>
        <begin position="36"/>
        <end position="58"/>
    </location>
</feature>
<dbReference type="AlphaFoldDB" id="A0A1V4HMF1"/>
<evidence type="ECO:0000256" key="3">
    <source>
        <dbReference type="ARBA" id="ARBA00022989"/>
    </source>
</evidence>
<evidence type="ECO:0000256" key="5">
    <source>
        <dbReference type="SAM" id="Phobius"/>
    </source>
</evidence>
<dbReference type="InterPro" id="IPR007300">
    <property type="entry name" value="CidB/LrgB"/>
</dbReference>